<name>A0ABD0NW08_CIRMR</name>
<sequence length="144" mass="17402">VIYALNTKNDEHEAAIQTLKEAHEEEVQQILSETREKIMQYKSKISDEMDLKRRIQSLEESMELHERMKRQALAEFETYRQRVEDMQLCTEAQHTQRVVTMSREVEEMRRSFEEKLRSFGQLQAQFEQEKQQALEELRATHRQE</sequence>
<protein>
    <recommendedName>
        <fullName evidence="3">Protein FAM184A/B N-terminal domain-containing protein</fullName>
    </recommendedName>
</protein>
<evidence type="ECO:0000256" key="2">
    <source>
        <dbReference type="SAM" id="Coils"/>
    </source>
</evidence>
<keyword evidence="1 2" id="KW-0175">Coiled coil</keyword>
<dbReference type="AlphaFoldDB" id="A0ABD0NW08"/>
<feature type="non-terminal residue" evidence="4">
    <location>
        <position position="144"/>
    </location>
</feature>
<comment type="caution">
    <text evidence="4">The sequence shown here is derived from an EMBL/GenBank/DDBJ whole genome shotgun (WGS) entry which is preliminary data.</text>
</comment>
<feature type="domain" description="Protein FAM184A/B N-terminal" evidence="3">
    <location>
        <begin position="1"/>
        <end position="144"/>
    </location>
</feature>
<feature type="coiled-coil region" evidence="2">
    <location>
        <begin position="2"/>
        <end position="82"/>
    </location>
</feature>
<evidence type="ECO:0000256" key="1">
    <source>
        <dbReference type="ARBA" id="ARBA00023054"/>
    </source>
</evidence>
<dbReference type="PANTHER" id="PTHR18870:SF7">
    <property type="entry name" value="PROTEIN FAM184A"/>
    <property type="match status" value="1"/>
</dbReference>
<dbReference type="Proteomes" id="UP001529510">
    <property type="component" value="Unassembled WGS sequence"/>
</dbReference>
<accession>A0ABD0NW08</accession>
<reference evidence="4 5" key="1">
    <citation type="submission" date="2024-05" db="EMBL/GenBank/DDBJ databases">
        <title>Genome sequencing and assembly of Indian major carp, Cirrhinus mrigala (Hamilton, 1822).</title>
        <authorList>
            <person name="Mohindra V."/>
            <person name="Chowdhury L.M."/>
            <person name="Lal K."/>
            <person name="Jena J.K."/>
        </authorList>
    </citation>
    <scope>NUCLEOTIDE SEQUENCE [LARGE SCALE GENOMIC DNA]</scope>
    <source>
        <strain evidence="4">CM1030</strain>
        <tissue evidence="4">Blood</tissue>
    </source>
</reference>
<keyword evidence="5" id="KW-1185">Reference proteome</keyword>
<proteinExistence type="predicted"/>
<evidence type="ECO:0000313" key="4">
    <source>
        <dbReference type="EMBL" id="KAL0165445.1"/>
    </source>
</evidence>
<dbReference type="PANTHER" id="PTHR18870">
    <property type="entry name" value="PROTEIN TAG-278-RELATED"/>
    <property type="match status" value="1"/>
</dbReference>
<organism evidence="4 5">
    <name type="scientific">Cirrhinus mrigala</name>
    <name type="common">Mrigala</name>
    <dbReference type="NCBI Taxonomy" id="683832"/>
    <lineage>
        <taxon>Eukaryota</taxon>
        <taxon>Metazoa</taxon>
        <taxon>Chordata</taxon>
        <taxon>Craniata</taxon>
        <taxon>Vertebrata</taxon>
        <taxon>Euteleostomi</taxon>
        <taxon>Actinopterygii</taxon>
        <taxon>Neopterygii</taxon>
        <taxon>Teleostei</taxon>
        <taxon>Ostariophysi</taxon>
        <taxon>Cypriniformes</taxon>
        <taxon>Cyprinidae</taxon>
        <taxon>Labeoninae</taxon>
        <taxon>Labeonini</taxon>
        <taxon>Cirrhinus</taxon>
    </lineage>
</organism>
<evidence type="ECO:0000313" key="5">
    <source>
        <dbReference type="Proteomes" id="UP001529510"/>
    </source>
</evidence>
<dbReference type="InterPro" id="IPR039478">
    <property type="entry name" value="FAM184A/B_N"/>
</dbReference>
<dbReference type="EMBL" id="JAMKFB020000020">
    <property type="protein sequence ID" value="KAL0165445.1"/>
    <property type="molecule type" value="Genomic_DNA"/>
</dbReference>
<evidence type="ECO:0000259" key="3">
    <source>
        <dbReference type="Pfam" id="PF15665"/>
    </source>
</evidence>
<dbReference type="Pfam" id="PF15665">
    <property type="entry name" value="FAM184"/>
    <property type="match status" value="1"/>
</dbReference>
<feature type="non-terminal residue" evidence="4">
    <location>
        <position position="1"/>
    </location>
</feature>
<gene>
    <name evidence="4" type="ORF">M9458_041198</name>
</gene>